<evidence type="ECO:0000313" key="2">
    <source>
        <dbReference type="EMBL" id="UJO15547.1"/>
    </source>
</evidence>
<gene>
    <name evidence="2" type="ORF">CLAFUR5_07970</name>
</gene>
<dbReference type="EMBL" id="CP090165">
    <property type="protein sequence ID" value="UJO15547.1"/>
    <property type="molecule type" value="Genomic_DNA"/>
</dbReference>
<dbReference type="GeneID" id="71987848"/>
<organism evidence="2 3">
    <name type="scientific">Passalora fulva</name>
    <name type="common">Tomato leaf mold</name>
    <name type="synonym">Cladosporium fulvum</name>
    <dbReference type="NCBI Taxonomy" id="5499"/>
    <lineage>
        <taxon>Eukaryota</taxon>
        <taxon>Fungi</taxon>
        <taxon>Dikarya</taxon>
        <taxon>Ascomycota</taxon>
        <taxon>Pezizomycotina</taxon>
        <taxon>Dothideomycetes</taxon>
        <taxon>Dothideomycetidae</taxon>
        <taxon>Mycosphaerellales</taxon>
        <taxon>Mycosphaerellaceae</taxon>
        <taxon>Fulvia</taxon>
    </lineage>
</organism>
<feature type="region of interest" description="Disordered" evidence="1">
    <location>
        <begin position="58"/>
        <end position="403"/>
    </location>
</feature>
<feature type="compositionally biased region" description="Basic and acidic residues" evidence="1">
    <location>
        <begin position="350"/>
        <end position="362"/>
    </location>
</feature>
<dbReference type="InterPro" id="IPR052945">
    <property type="entry name" value="Mitotic_Regulator"/>
</dbReference>
<evidence type="ECO:0000313" key="3">
    <source>
        <dbReference type="Proteomes" id="UP000756132"/>
    </source>
</evidence>
<feature type="compositionally biased region" description="Basic and acidic residues" evidence="1">
    <location>
        <begin position="13"/>
        <end position="30"/>
    </location>
</feature>
<dbReference type="OMA" id="LNGWGIE"/>
<dbReference type="Gene3D" id="1.25.40.10">
    <property type="entry name" value="Tetratricopeptide repeat domain"/>
    <property type="match status" value="1"/>
</dbReference>
<feature type="compositionally biased region" description="Polar residues" evidence="1">
    <location>
        <begin position="192"/>
        <end position="237"/>
    </location>
</feature>
<dbReference type="KEGG" id="ffu:CLAFUR5_07970"/>
<feature type="region of interest" description="Disordered" evidence="1">
    <location>
        <begin position="751"/>
        <end position="813"/>
    </location>
</feature>
<feature type="compositionally biased region" description="Polar residues" evidence="1">
    <location>
        <begin position="370"/>
        <end position="388"/>
    </location>
</feature>
<dbReference type="InterPro" id="IPR006597">
    <property type="entry name" value="Sel1-like"/>
</dbReference>
<feature type="compositionally biased region" description="Basic and acidic residues" evidence="1">
    <location>
        <begin position="466"/>
        <end position="479"/>
    </location>
</feature>
<feature type="compositionally biased region" description="Low complexity" evidence="1">
    <location>
        <begin position="329"/>
        <end position="345"/>
    </location>
</feature>
<feature type="compositionally biased region" description="Basic and acidic residues" evidence="1">
    <location>
        <begin position="774"/>
        <end position="791"/>
    </location>
</feature>
<dbReference type="GO" id="GO:0032153">
    <property type="term" value="C:cell division site"/>
    <property type="evidence" value="ECO:0007669"/>
    <property type="project" value="TreeGrafter"/>
</dbReference>
<feature type="compositionally biased region" description="Basic and acidic residues" evidence="1">
    <location>
        <begin position="486"/>
        <end position="508"/>
    </location>
</feature>
<name>A0A9Q8LDP4_PASFU</name>
<sequence length="813" mass="90008">MGPRPADLNVGQDRPDAFEPPRMFAHRDLPSPRAGEIPPALSPLDAFAMQSRALQRKFKEQQENGRRMSRLPPMMVQKEISNRPGYFRSMSGESKMTDLMEGDEESMPVSSHGKVPETRPTDQRPTNERPVSYYPRFSTATEPEEEEPPVPTPFFDAPGRRAQTPQQAAKAAADYFGISAPRASSPEPVDSTFVNVQAPSPNDYPSLTNSIDTISSHPRTMTIDSQRSNRSNTQTSERGLAVPQSPRWPRSPRSFQSIRSVPPDSGDEDGASTTGSHAVSSSRKFSGSSGVSRPQSPFSPWMQPVHRSPSMTSEYSMNGTQTPQRPVQNFSNFSRPMSSSGSRPSFDARPSLDGRPSLDKRPNLPLRQASGASNSTEHSSKSPLSRQASADDYDGNKDGEFSDIHTPALLEHSPSSFAFPIDKSGDDSGSHIYAKYALPRGRHIDRDSKAFRDSWIQKQFKWDMEHGASRPVQHERTHSDSPALEQAREQARERVAKAQADPRAETPDVSRPGRTVAAAPSEIRSQSVDPRALEKARQEAIHRSSPSVKTTSTDRTIKATPLHKKSPSADLTPEEHLEIGIACHESGETNKSTYHLRLAALAGQPTGMLLYAMACRHGWGMRENPEEGVRWLRKAVDITGLDVADAEEGMKSLDLAERKKRKAQFALAIYELGTSARHGWGCPKDKALAVRCFEIAGSWGDADALAEAGYCYTEGVGVKKDYKKAASFYRQAEKKGYSMAGNSWIYKEKYQDDTETQPKMPDTPKKRPGTSHSSKTEKPEERESRKDDKPAGRQRSRSIWGRSKKEKPPSLPI</sequence>
<proteinExistence type="predicted"/>
<accession>A0A9Q8LDP4</accession>
<dbReference type="InterPro" id="IPR011990">
    <property type="entry name" value="TPR-like_helical_dom_sf"/>
</dbReference>
<dbReference type="RefSeq" id="XP_047759913.1">
    <property type="nucleotide sequence ID" value="XM_047907118.1"/>
</dbReference>
<feature type="compositionally biased region" description="Low complexity" evidence="1">
    <location>
        <begin position="245"/>
        <end position="254"/>
    </location>
</feature>
<reference evidence="2" key="1">
    <citation type="submission" date="2021-12" db="EMBL/GenBank/DDBJ databases">
        <authorList>
            <person name="Zaccaron A."/>
            <person name="Stergiopoulos I."/>
        </authorList>
    </citation>
    <scope>NUCLEOTIDE SEQUENCE</scope>
    <source>
        <strain evidence="2">Race5_Kim</strain>
    </source>
</reference>
<protein>
    <submittedName>
        <fullName evidence="2">Mitosis inhibitor nif1</fullName>
    </submittedName>
</protein>
<feature type="compositionally biased region" description="Low complexity" evidence="1">
    <location>
        <begin position="162"/>
        <end position="173"/>
    </location>
</feature>
<reference evidence="2" key="2">
    <citation type="journal article" date="2022" name="Microb. Genom.">
        <title>A chromosome-scale genome assembly of the tomato pathogen Cladosporium fulvum reveals a compartmentalized genome architecture and the presence of a dispensable chromosome.</title>
        <authorList>
            <person name="Zaccaron A.Z."/>
            <person name="Chen L.H."/>
            <person name="Samaras A."/>
            <person name="Stergiopoulos I."/>
        </authorList>
    </citation>
    <scope>NUCLEOTIDE SEQUENCE</scope>
    <source>
        <strain evidence="2">Race5_Kim</strain>
    </source>
</reference>
<dbReference type="Proteomes" id="UP000756132">
    <property type="component" value="Chromosome 3"/>
</dbReference>
<dbReference type="OrthoDB" id="2384430at2759"/>
<dbReference type="GO" id="GO:0010972">
    <property type="term" value="P:negative regulation of G2/M transition of mitotic cell cycle"/>
    <property type="evidence" value="ECO:0007669"/>
    <property type="project" value="TreeGrafter"/>
</dbReference>
<dbReference type="SMART" id="SM00671">
    <property type="entry name" value="SEL1"/>
    <property type="match status" value="3"/>
</dbReference>
<dbReference type="PANTHER" id="PTHR43628:SF11">
    <property type="entry name" value="PROTEIN DSF2"/>
    <property type="match status" value="1"/>
</dbReference>
<feature type="compositionally biased region" description="Basic and acidic residues" evidence="1">
    <location>
        <begin position="394"/>
        <end position="403"/>
    </location>
</feature>
<dbReference type="AlphaFoldDB" id="A0A9Q8LDP4"/>
<keyword evidence="3" id="KW-1185">Reference proteome</keyword>
<evidence type="ECO:0000256" key="1">
    <source>
        <dbReference type="SAM" id="MobiDB-lite"/>
    </source>
</evidence>
<dbReference type="SUPFAM" id="SSF81901">
    <property type="entry name" value="HCP-like"/>
    <property type="match status" value="1"/>
</dbReference>
<feature type="compositionally biased region" description="Polar residues" evidence="1">
    <location>
        <begin position="309"/>
        <end position="328"/>
    </location>
</feature>
<feature type="compositionally biased region" description="Low complexity" evidence="1">
    <location>
        <begin position="279"/>
        <end position="293"/>
    </location>
</feature>
<feature type="region of interest" description="Disordered" evidence="1">
    <location>
        <begin position="466"/>
        <end position="531"/>
    </location>
</feature>
<dbReference type="PANTHER" id="PTHR43628">
    <property type="entry name" value="ACTIVATOR OF C KINASE PROTEIN 1-RELATED"/>
    <property type="match status" value="1"/>
</dbReference>
<feature type="region of interest" description="Disordered" evidence="1">
    <location>
        <begin position="1"/>
        <end position="40"/>
    </location>
</feature>
<dbReference type="Pfam" id="PF08238">
    <property type="entry name" value="Sel1"/>
    <property type="match status" value="3"/>
</dbReference>
<feature type="compositionally biased region" description="Basic and acidic residues" evidence="1">
    <location>
        <begin position="114"/>
        <end position="127"/>
    </location>
</feature>